<dbReference type="InterPro" id="IPR039537">
    <property type="entry name" value="Retrotran_Ty1/copia-like"/>
</dbReference>
<organism evidence="1 2">
    <name type="scientific">Gossypium australe</name>
    <dbReference type="NCBI Taxonomy" id="47621"/>
    <lineage>
        <taxon>Eukaryota</taxon>
        <taxon>Viridiplantae</taxon>
        <taxon>Streptophyta</taxon>
        <taxon>Embryophyta</taxon>
        <taxon>Tracheophyta</taxon>
        <taxon>Spermatophyta</taxon>
        <taxon>Magnoliopsida</taxon>
        <taxon>eudicotyledons</taxon>
        <taxon>Gunneridae</taxon>
        <taxon>Pentapetalae</taxon>
        <taxon>rosids</taxon>
        <taxon>malvids</taxon>
        <taxon>Malvales</taxon>
        <taxon>Malvaceae</taxon>
        <taxon>Malvoideae</taxon>
        <taxon>Gossypium</taxon>
    </lineage>
</organism>
<dbReference type="OrthoDB" id="992892at2759"/>
<dbReference type="InterPro" id="IPR036397">
    <property type="entry name" value="RNaseH_sf"/>
</dbReference>
<name>A0A5B6W7J6_9ROSI</name>
<proteinExistence type="predicted"/>
<dbReference type="SUPFAM" id="SSF53098">
    <property type="entry name" value="Ribonuclease H-like"/>
    <property type="match status" value="1"/>
</dbReference>
<dbReference type="Proteomes" id="UP000325315">
    <property type="component" value="Unassembled WGS sequence"/>
</dbReference>
<dbReference type="EMBL" id="SMMG02000004">
    <property type="protein sequence ID" value="KAA3477077.1"/>
    <property type="molecule type" value="Genomic_DNA"/>
</dbReference>
<keyword evidence="2" id="KW-1185">Reference proteome</keyword>
<dbReference type="GO" id="GO:0003676">
    <property type="term" value="F:nucleic acid binding"/>
    <property type="evidence" value="ECO:0007669"/>
    <property type="project" value="InterPro"/>
</dbReference>
<dbReference type="AlphaFoldDB" id="A0A5B6W7J6"/>
<evidence type="ECO:0000313" key="2">
    <source>
        <dbReference type="Proteomes" id="UP000325315"/>
    </source>
</evidence>
<accession>A0A5B6W7J6</accession>
<dbReference type="PANTHER" id="PTHR42648:SF18">
    <property type="entry name" value="RETROTRANSPOSON, UNCLASSIFIED-LIKE PROTEIN"/>
    <property type="match status" value="1"/>
</dbReference>
<reference evidence="2" key="1">
    <citation type="journal article" date="2019" name="Plant Biotechnol. J.">
        <title>Genome sequencing of the Australian wild diploid species Gossypium australe highlights disease resistance and delayed gland morphogenesis.</title>
        <authorList>
            <person name="Cai Y."/>
            <person name="Cai X."/>
            <person name="Wang Q."/>
            <person name="Wang P."/>
            <person name="Zhang Y."/>
            <person name="Cai C."/>
            <person name="Xu Y."/>
            <person name="Wang K."/>
            <person name="Zhou Z."/>
            <person name="Wang C."/>
            <person name="Geng S."/>
            <person name="Li B."/>
            <person name="Dong Q."/>
            <person name="Hou Y."/>
            <person name="Wang H."/>
            <person name="Ai P."/>
            <person name="Liu Z."/>
            <person name="Yi F."/>
            <person name="Sun M."/>
            <person name="An G."/>
            <person name="Cheng J."/>
            <person name="Zhang Y."/>
            <person name="Shi Q."/>
            <person name="Xie Y."/>
            <person name="Shi X."/>
            <person name="Chang Y."/>
            <person name="Huang F."/>
            <person name="Chen Y."/>
            <person name="Hong S."/>
            <person name="Mi L."/>
            <person name="Sun Q."/>
            <person name="Zhang L."/>
            <person name="Zhou B."/>
            <person name="Peng R."/>
            <person name="Zhang X."/>
            <person name="Liu F."/>
        </authorList>
    </citation>
    <scope>NUCLEOTIDE SEQUENCE [LARGE SCALE GENOMIC DNA]</scope>
    <source>
        <strain evidence="2">cv. PA1801</strain>
    </source>
</reference>
<dbReference type="Gene3D" id="3.30.420.10">
    <property type="entry name" value="Ribonuclease H-like superfamily/Ribonuclease H"/>
    <property type="match status" value="1"/>
</dbReference>
<dbReference type="PANTHER" id="PTHR42648">
    <property type="entry name" value="TRANSPOSASE, PUTATIVE-RELATED"/>
    <property type="match status" value="1"/>
</dbReference>
<protein>
    <submittedName>
        <fullName evidence="1">Pleiotropic drug resistance protein 3-like</fullName>
    </submittedName>
</protein>
<evidence type="ECO:0000313" key="1">
    <source>
        <dbReference type="EMBL" id="KAA3477077.1"/>
    </source>
</evidence>
<gene>
    <name evidence="1" type="ORF">EPI10_010994</name>
</gene>
<sequence>MDMERCMLFESKLLNEFWVKAVNTLAYLLNRLPTKAVNEKIPFKAWFEYKPSVSHLKVKRSKLERRL</sequence>
<dbReference type="InterPro" id="IPR012337">
    <property type="entry name" value="RNaseH-like_sf"/>
</dbReference>
<comment type="caution">
    <text evidence="1">The sequence shown here is derived from an EMBL/GenBank/DDBJ whole genome shotgun (WGS) entry which is preliminary data.</text>
</comment>